<organism evidence="1 2">
    <name type="scientific">Aspergillus melleus</name>
    <dbReference type="NCBI Taxonomy" id="138277"/>
    <lineage>
        <taxon>Eukaryota</taxon>
        <taxon>Fungi</taxon>
        <taxon>Dikarya</taxon>
        <taxon>Ascomycota</taxon>
        <taxon>Pezizomycotina</taxon>
        <taxon>Eurotiomycetes</taxon>
        <taxon>Eurotiomycetidae</taxon>
        <taxon>Eurotiales</taxon>
        <taxon>Aspergillaceae</taxon>
        <taxon>Aspergillus</taxon>
        <taxon>Aspergillus subgen. Circumdati</taxon>
    </lineage>
</organism>
<gene>
    <name evidence="1" type="ORF">N8T08_008106</name>
</gene>
<comment type="caution">
    <text evidence="1">The sequence shown here is derived from an EMBL/GenBank/DDBJ whole genome shotgun (WGS) entry which is preliminary data.</text>
</comment>
<dbReference type="Proteomes" id="UP001177260">
    <property type="component" value="Unassembled WGS sequence"/>
</dbReference>
<evidence type="ECO:0000313" key="2">
    <source>
        <dbReference type="Proteomes" id="UP001177260"/>
    </source>
</evidence>
<dbReference type="EMBL" id="JAOPJF010000053">
    <property type="protein sequence ID" value="KAK1142180.1"/>
    <property type="molecule type" value="Genomic_DNA"/>
</dbReference>
<protein>
    <submittedName>
        <fullName evidence="1">Uncharacterized protein</fullName>
    </submittedName>
</protein>
<keyword evidence="2" id="KW-1185">Reference proteome</keyword>
<sequence length="557" mass="61369">MALFQTTITQSERLFPQQRLTTEHITPLSLLDATSVDFQASCASWFFDCPEPKHSNQLSLSDHLRRSLEITLNAYPQWCGLLSIVNTITNAPSSQQEHIPPHARRFGRASVSYGTSQDPGIEFSVARSEATLETLCPASRTTSQRLWDRLKVPFAEFVPQTALQNLFKPIAANDAGLLPPTMAVQLTTLACGGFVLTVKSAHPLADAHTLIHFVKDLARVSRSLLSGSEFPSLHPVFQPDALDSSAAGDINAPTADQAIVDHAHSLPFHRYDWWTQNPNCDKPPRIPEAFQSEDLTPVGKPIPWPEWNFKEPASVYEVHLTSEQVEVLWKEANTESPDTPTTAPSPGRISRHDAILAHIWSCVNRARQLDQDHGPVHCDLTYGQRPVLQLGEHFMGSPTIMMNVEMTGHEATASTNQPGSLWRIAQRIRETIGQVSRADAVAAHLHSLAYEKSPQRIWQGFLGRRHIMVTTWARAGLYEIDLGLGSGVRYADGVLPAMDGLILIKEAPPSARGTLSKSQSWTDSGVDVVIGLRTEDMDRLLGDPQLLDPSGCLNGAK</sequence>
<proteinExistence type="predicted"/>
<evidence type="ECO:0000313" key="1">
    <source>
        <dbReference type="EMBL" id="KAK1142180.1"/>
    </source>
</evidence>
<reference evidence="1 2" key="1">
    <citation type="journal article" date="2023" name="ACS Omega">
        <title>Identification of the Neoaspergillic Acid Biosynthesis Gene Cluster by Establishing an In Vitro CRISPR-Ribonucleoprotein Genetic System in Aspergillus melleus.</title>
        <authorList>
            <person name="Yuan B."/>
            <person name="Grau M.F."/>
            <person name="Murata R.M."/>
            <person name="Torok T."/>
            <person name="Venkateswaran K."/>
            <person name="Stajich J.E."/>
            <person name="Wang C.C.C."/>
        </authorList>
    </citation>
    <scope>NUCLEOTIDE SEQUENCE [LARGE SCALE GENOMIC DNA]</scope>
    <source>
        <strain evidence="1 2">IMV 1140</strain>
    </source>
</reference>
<accession>A0ACC3AW85</accession>
<name>A0ACC3AW85_9EURO</name>